<evidence type="ECO:0000256" key="2">
    <source>
        <dbReference type="ARBA" id="ARBA00022516"/>
    </source>
</evidence>
<keyword evidence="2" id="KW-0444">Lipid biosynthesis</keyword>
<evidence type="ECO:0000313" key="11">
    <source>
        <dbReference type="Proteomes" id="UP000324298"/>
    </source>
</evidence>
<evidence type="ECO:0000313" key="10">
    <source>
        <dbReference type="EMBL" id="KAA0891314.1"/>
    </source>
</evidence>
<dbReference type="PANTHER" id="PTHR31727">
    <property type="entry name" value="OLEOYL-ACYL CARRIER PROTEIN THIOESTERASE 1, CHLOROPLASTIC"/>
    <property type="match status" value="1"/>
</dbReference>
<comment type="similarity">
    <text evidence="1">Belongs to the acyl-ACP thioesterase family.</text>
</comment>
<protein>
    <submittedName>
        <fullName evidence="10">Acyl-ACP thioesterase</fullName>
    </submittedName>
</protein>
<dbReference type="InterPro" id="IPR002864">
    <property type="entry name" value="Acyl-ACP_thioesterase_NHD"/>
</dbReference>
<dbReference type="PANTHER" id="PTHR31727:SF6">
    <property type="entry name" value="OLEOYL-ACYL CARRIER PROTEIN THIOESTERASE 1, CHLOROPLASTIC"/>
    <property type="match status" value="1"/>
</dbReference>
<dbReference type="InterPro" id="IPR029069">
    <property type="entry name" value="HotDog_dom_sf"/>
</dbReference>
<dbReference type="Pfam" id="PF01643">
    <property type="entry name" value="Acyl-ACP_TE"/>
    <property type="match status" value="1"/>
</dbReference>
<dbReference type="GO" id="GO:0016297">
    <property type="term" value="F:fatty acyl-[ACP] hydrolase activity"/>
    <property type="evidence" value="ECO:0007669"/>
    <property type="project" value="InterPro"/>
</dbReference>
<gene>
    <name evidence="10" type="ORF">ET418_11055</name>
</gene>
<dbReference type="SUPFAM" id="SSF54637">
    <property type="entry name" value="Thioesterase/thiol ester dehydrase-isomerase"/>
    <property type="match status" value="2"/>
</dbReference>
<evidence type="ECO:0000256" key="7">
    <source>
        <dbReference type="ARBA" id="ARBA00023160"/>
    </source>
</evidence>
<feature type="domain" description="Acyl-ACP thioesterase N-terminal hotdog" evidence="8">
    <location>
        <begin position="4"/>
        <end position="125"/>
    </location>
</feature>
<evidence type="ECO:0000256" key="4">
    <source>
        <dbReference type="ARBA" id="ARBA00022832"/>
    </source>
</evidence>
<keyword evidence="3" id="KW-0378">Hydrolase</keyword>
<proteinExistence type="inferred from homology"/>
<comment type="caution">
    <text evidence="10">The sequence shown here is derived from an EMBL/GenBank/DDBJ whole genome shotgun (WGS) entry which is preliminary data.</text>
</comment>
<evidence type="ECO:0000259" key="9">
    <source>
        <dbReference type="Pfam" id="PF20791"/>
    </source>
</evidence>
<dbReference type="CDD" id="cd00586">
    <property type="entry name" value="4HBT"/>
    <property type="match status" value="2"/>
</dbReference>
<dbReference type="InterPro" id="IPR049427">
    <property type="entry name" value="Acyl-ACP_TE_C"/>
</dbReference>
<evidence type="ECO:0000259" key="8">
    <source>
        <dbReference type="Pfam" id="PF01643"/>
    </source>
</evidence>
<keyword evidence="7" id="KW-0275">Fatty acid biosynthesis</keyword>
<dbReference type="OrthoDB" id="9801517at2"/>
<evidence type="ECO:0000256" key="5">
    <source>
        <dbReference type="ARBA" id="ARBA00022946"/>
    </source>
</evidence>
<keyword evidence="5" id="KW-0809">Transit peptide</keyword>
<name>A0A5A9XEM5_9BACT</name>
<dbReference type="Gene3D" id="3.10.129.10">
    <property type="entry name" value="Hotdog Thioesterase"/>
    <property type="match status" value="1"/>
</dbReference>
<evidence type="ECO:0000256" key="6">
    <source>
        <dbReference type="ARBA" id="ARBA00023098"/>
    </source>
</evidence>
<keyword evidence="6" id="KW-0443">Lipid metabolism</keyword>
<reference evidence="10 11" key="1">
    <citation type="submission" date="2019-04" db="EMBL/GenBank/DDBJ databases">
        <title>Geobacter ruber sp. nov., ferric-reducing bacteria isolated from paddy soil.</title>
        <authorList>
            <person name="Xu Z."/>
            <person name="Masuda Y."/>
            <person name="Itoh H."/>
            <person name="Senoo K."/>
        </authorList>
    </citation>
    <scope>NUCLEOTIDE SEQUENCE [LARGE SCALE GENOMIC DNA]</scope>
    <source>
        <strain evidence="10 11">Red88</strain>
    </source>
</reference>
<keyword evidence="11" id="KW-1185">Reference proteome</keyword>
<organism evidence="10 11">
    <name type="scientific">Oryzomonas rubra</name>
    <dbReference type="NCBI Taxonomy" id="2509454"/>
    <lineage>
        <taxon>Bacteria</taxon>
        <taxon>Pseudomonadati</taxon>
        <taxon>Thermodesulfobacteriota</taxon>
        <taxon>Desulfuromonadia</taxon>
        <taxon>Geobacterales</taxon>
        <taxon>Geobacteraceae</taxon>
        <taxon>Oryzomonas</taxon>
    </lineage>
</organism>
<accession>A0A5A9XEM5</accession>
<dbReference type="InterPro" id="IPR045023">
    <property type="entry name" value="FATA/B"/>
</dbReference>
<dbReference type="AlphaFoldDB" id="A0A5A9XEM5"/>
<feature type="domain" description="Acyl-ACP thioesterase-like C-terminal" evidence="9">
    <location>
        <begin position="153"/>
        <end position="248"/>
    </location>
</feature>
<dbReference type="Pfam" id="PF20791">
    <property type="entry name" value="Acyl-ACP_TE_C"/>
    <property type="match status" value="1"/>
</dbReference>
<sequence length="248" mass="27727">MEPNIFTKDFPVRYHDLDSCGNLRVATLLNYLQDTAGMHAALLGVSLADLQKLGLTWVLSRIHLLVERYPRAGETVTLRTWPATRQGLFTCREFELCDNHGARVARATTSWAVMKVATRRPVRLDGNLAPYPLVSGRAIDDDFAQLPPFPVAATTEMGFRVLRSDLDMNHHVNNTIYAGWALEAVPDAVAAGSLNELEIAFRAEVRHGDSIMSRCAVTDTEPTTCCLHQIVSQRDGKELARLRTRWKK</sequence>
<dbReference type="EMBL" id="SRSD01000006">
    <property type="protein sequence ID" value="KAA0891314.1"/>
    <property type="molecule type" value="Genomic_DNA"/>
</dbReference>
<keyword evidence="4" id="KW-0276">Fatty acid metabolism</keyword>
<evidence type="ECO:0000256" key="1">
    <source>
        <dbReference type="ARBA" id="ARBA00006500"/>
    </source>
</evidence>
<dbReference type="Proteomes" id="UP000324298">
    <property type="component" value="Unassembled WGS sequence"/>
</dbReference>
<dbReference type="GO" id="GO:0000036">
    <property type="term" value="F:acyl carrier activity"/>
    <property type="evidence" value="ECO:0007669"/>
    <property type="project" value="TreeGrafter"/>
</dbReference>
<dbReference type="RefSeq" id="WP_149307678.1">
    <property type="nucleotide sequence ID" value="NZ_SRSD01000006.1"/>
</dbReference>
<evidence type="ECO:0000256" key="3">
    <source>
        <dbReference type="ARBA" id="ARBA00022801"/>
    </source>
</evidence>